<dbReference type="Pfam" id="PF01757">
    <property type="entry name" value="Acyl_transf_3"/>
    <property type="match status" value="1"/>
</dbReference>
<feature type="transmembrane region" description="Helical" evidence="1">
    <location>
        <begin position="170"/>
        <end position="186"/>
    </location>
</feature>
<feature type="transmembrane region" description="Helical" evidence="1">
    <location>
        <begin position="78"/>
        <end position="95"/>
    </location>
</feature>
<dbReference type="EMBL" id="CP012801">
    <property type="protein sequence ID" value="ALJ57663.1"/>
    <property type="molecule type" value="Genomic_DNA"/>
</dbReference>
<protein>
    <submittedName>
        <fullName evidence="3">Acyltransferase family protein</fullName>
    </submittedName>
</protein>
<dbReference type="KEGG" id="bcel:BcellWH2_00388"/>
<keyword evidence="1" id="KW-1133">Transmembrane helix</keyword>
<feature type="transmembrane region" description="Helical" evidence="1">
    <location>
        <begin position="288"/>
        <end position="308"/>
    </location>
</feature>
<accession>A0A0P0GIR4</accession>
<organism evidence="3 4">
    <name type="scientific">Bacteroides cellulosilyticus</name>
    <dbReference type="NCBI Taxonomy" id="246787"/>
    <lineage>
        <taxon>Bacteria</taxon>
        <taxon>Pseudomonadati</taxon>
        <taxon>Bacteroidota</taxon>
        <taxon>Bacteroidia</taxon>
        <taxon>Bacteroidales</taxon>
        <taxon>Bacteroidaceae</taxon>
        <taxon>Bacteroides</taxon>
    </lineage>
</organism>
<keyword evidence="1" id="KW-0472">Membrane</keyword>
<dbReference type="GO" id="GO:0016747">
    <property type="term" value="F:acyltransferase activity, transferring groups other than amino-acyl groups"/>
    <property type="evidence" value="ECO:0007669"/>
    <property type="project" value="InterPro"/>
</dbReference>
<gene>
    <name evidence="3" type="ORF">BcellWH2_00388</name>
</gene>
<dbReference type="RefSeq" id="WP_158508047.1">
    <property type="nucleotide sequence ID" value="NZ_CP012801.1"/>
</dbReference>
<feature type="transmembrane region" description="Helical" evidence="1">
    <location>
        <begin position="115"/>
        <end position="137"/>
    </location>
</feature>
<reference evidence="3 4" key="1">
    <citation type="journal article" date="2015" name="Science">
        <title>Genetic determinants of in vivo fitness and diet responsiveness in multiple human gut Bacteroides.</title>
        <authorList>
            <person name="Wu M."/>
            <person name="McNulty N.P."/>
            <person name="Rodionov D.A."/>
            <person name="Khoroshkin M.S."/>
            <person name="Griffin N.W."/>
            <person name="Cheng J."/>
            <person name="Latreille P."/>
            <person name="Kerstetter R.A."/>
            <person name="Terrapon N."/>
            <person name="Henrissat B."/>
            <person name="Osterman A.L."/>
            <person name="Gordon J.I."/>
        </authorList>
    </citation>
    <scope>NUCLEOTIDE SEQUENCE [LARGE SCALE GENOMIC DNA]</scope>
    <source>
        <strain evidence="3 4">WH2</strain>
    </source>
</reference>
<evidence type="ECO:0000256" key="1">
    <source>
        <dbReference type="SAM" id="Phobius"/>
    </source>
</evidence>
<feature type="domain" description="Acyltransferase 3" evidence="2">
    <location>
        <begin position="14"/>
        <end position="302"/>
    </location>
</feature>
<feature type="transmembrane region" description="Helical" evidence="1">
    <location>
        <begin position="224"/>
        <end position="241"/>
    </location>
</feature>
<feature type="transmembrane region" description="Helical" evidence="1">
    <location>
        <begin position="41"/>
        <end position="58"/>
    </location>
</feature>
<dbReference type="AlphaFoldDB" id="A0A0P0GIR4"/>
<keyword evidence="1" id="KW-0812">Transmembrane</keyword>
<keyword evidence="3" id="KW-0012">Acyltransferase</keyword>
<dbReference type="Proteomes" id="UP000061809">
    <property type="component" value="Chromosome"/>
</dbReference>
<feature type="transmembrane region" description="Helical" evidence="1">
    <location>
        <begin position="12"/>
        <end position="35"/>
    </location>
</feature>
<sequence length="316" mass="36621">MVESRGIGQSESGAISIMRILAMFSIIVCHLLQAYNNRYCWLFNIGVWVFLAISGYLYGCKVIEDWGHWFKTRFKKLYIPYILFLLACIPFYYIFVPEKISVSQIIVHVVDLQGIVGNGIVGLSHLWFMSIIALCYLATPILQYLRRFSMVLYIFTILSLMNFFVFKIEVSVFSCFFVYALCYLWGQTSRKKNLILSLIVALFGGSLATISWNEILDYENSKNQLFHAVSALLFVEMGILYSKFFDCSFRNKWLKAVDHNSYEVYITHHIFILGPFSLMAFSPFSWMNVVWVLILSILTAVVLQKVSLKLSKFMHI</sequence>
<proteinExistence type="predicted"/>
<evidence type="ECO:0000259" key="2">
    <source>
        <dbReference type="Pfam" id="PF01757"/>
    </source>
</evidence>
<keyword evidence="3" id="KW-0808">Transferase</keyword>
<feature type="transmembrane region" description="Helical" evidence="1">
    <location>
        <begin position="193"/>
        <end position="212"/>
    </location>
</feature>
<feature type="transmembrane region" description="Helical" evidence="1">
    <location>
        <begin position="262"/>
        <end position="282"/>
    </location>
</feature>
<dbReference type="InterPro" id="IPR002656">
    <property type="entry name" value="Acyl_transf_3_dom"/>
</dbReference>
<evidence type="ECO:0000313" key="3">
    <source>
        <dbReference type="EMBL" id="ALJ57663.1"/>
    </source>
</evidence>
<name>A0A0P0GIR4_9BACE</name>
<dbReference type="PATRIC" id="fig|246787.4.peg.410"/>
<feature type="transmembrane region" description="Helical" evidence="1">
    <location>
        <begin position="144"/>
        <end position="164"/>
    </location>
</feature>
<evidence type="ECO:0000313" key="4">
    <source>
        <dbReference type="Proteomes" id="UP000061809"/>
    </source>
</evidence>